<sequence>MALKIACGQIEIIAGRPDLNTKKMLQLINLARKESVDILVFPELAIPGALIGDLWEQNAFLKDCETYGQQVIAATQGITVVFGNVAIDWKRKNKDGHVRKYNAAFTALDGKLISTEQGLDYVAKTALPAYRQFDDPRYFSGQETLLKDKRISLKNGMGSVTATIRNVKYKLGLLLGEDTWTEATPLSVPFMLKQGGAEILCNLSSSTFTLGKNSKRHIIFGKQAKELQMPVVYCNHTGIQNTGKNIYTFDGQSCVYGPDGMVKAAAPMFEEKLLIFSWDKDTEKIRAYSAEDELIATEDDETAIIYKTIRYGTGLFLKQTGIKRMVLGASGGIDSAVTAALFTDILGPHQVLLVNMPSRYNSELTKNLAQQLAENLGCCYTIVPINDSVSHTVEQLYTPIHNYTTNRDFKVELNGIMYENIQARDRGSRILAGFSAAFKGGISCNANKAEITVGYGTFYGDLIGLFCPMGDLWKYQVYALGRYINEYVYKRRVIPEPVFTIRPSAELSQEQTVGNGGDPLVYEYHDYLLRAFVENWEKISPADILKHYIDQDLEAFLGCDEGLIARLFPSHAAFCQDLERWYGLFTGLAVAKRIQAPPVLSLSKRAFGTDCREAQMTTYYSLDYKEMKDKLLVQERLF</sequence>
<keyword evidence="5 7" id="KW-0067">ATP-binding</keyword>
<evidence type="ECO:0000259" key="9">
    <source>
        <dbReference type="PROSITE" id="PS50263"/>
    </source>
</evidence>
<dbReference type="NCBIfam" id="TIGR00552">
    <property type="entry name" value="nadE"/>
    <property type="match status" value="1"/>
</dbReference>
<evidence type="ECO:0000256" key="1">
    <source>
        <dbReference type="ARBA" id="ARBA00005188"/>
    </source>
</evidence>
<dbReference type="RefSeq" id="WP_093912650.1">
    <property type="nucleotide sequence ID" value="NZ_FONL01000002.1"/>
</dbReference>
<evidence type="ECO:0000256" key="4">
    <source>
        <dbReference type="ARBA" id="ARBA00022741"/>
    </source>
</evidence>
<evidence type="ECO:0000256" key="8">
    <source>
        <dbReference type="RuleBase" id="RU003811"/>
    </source>
</evidence>
<dbReference type="InterPro" id="IPR022310">
    <property type="entry name" value="NAD/GMP_synthase"/>
</dbReference>
<dbReference type="PIRSF" id="PIRSF006630">
    <property type="entry name" value="NADS_GAT"/>
    <property type="match status" value="1"/>
</dbReference>
<proteinExistence type="inferred from homology"/>
<dbReference type="SUPFAM" id="SSF52402">
    <property type="entry name" value="Adenine nucleotide alpha hydrolases-like"/>
    <property type="match status" value="1"/>
</dbReference>
<evidence type="ECO:0000256" key="2">
    <source>
        <dbReference type="ARBA" id="ARBA00007145"/>
    </source>
</evidence>
<dbReference type="GO" id="GO:0003952">
    <property type="term" value="F:NAD+ synthase (glutamine-hydrolyzing) activity"/>
    <property type="evidence" value="ECO:0007669"/>
    <property type="project" value="UniProtKB-UniRule"/>
</dbReference>
<dbReference type="InterPro" id="IPR014445">
    <property type="entry name" value="Gln-dep_NAD_synthase"/>
</dbReference>
<organism evidence="10 11">
    <name type="scientific">Succiniclasticum ruminis DSM 9236</name>
    <dbReference type="NCBI Taxonomy" id="1123323"/>
    <lineage>
        <taxon>Bacteria</taxon>
        <taxon>Bacillati</taxon>
        <taxon>Bacillota</taxon>
        <taxon>Negativicutes</taxon>
        <taxon>Acidaminococcales</taxon>
        <taxon>Acidaminococcaceae</taxon>
        <taxon>Succiniclasticum</taxon>
    </lineage>
</organism>
<keyword evidence="4 7" id="KW-0547">Nucleotide-binding</keyword>
<dbReference type="PANTHER" id="PTHR23090">
    <property type="entry name" value="NH 3 /GLUTAMINE-DEPENDENT NAD + SYNTHETASE"/>
    <property type="match status" value="1"/>
</dbReference>
<evidence type="ECO:0000256" key="6">
    <source>
        <dbReference type="ARBA" id="ARBA00023027"/>
    </source>
</evidence>
<dbReference type="CDD" id="cd07570">
    <property type="entry name" value="GAT_Gln-NAD-synth"/>
    <property type="match status" value="1"/>
</dbReference>
<dbReference type="InterPro" id="IPR003694">
    <property type="entry name" value="NAD_synthase"/>
</dbReference>
<dbReference type="OrthoDB" id="9803818at2"/>
<dbReference type="UniPathway" id="UPA00253">
    <property type="reaction ID" value="UER00334"/>
</dbReference>
<dbReference type="Proteomes" id="UP000198896">
    <property type="component" value="Unassembled WGS sequence"/>
</dbReference>
<dbReference type="AlphaFoldDB" id="A0A1I1YB36"/>
<dbReference type="EC" id="6.3.5.1" evidence="7"/>
<dbReference type="PANTHER" id="PTHR23090:SF9">
    <property type="entry name" value="GLUTAMINE-DEPENDENT NAD(+) SYNTHETASE"/>
    <property type="match status" value="1"/>
</dbReference>
<dbReference type="Pfam" id="PF00795">
    <property type="entry name" value="CN_hydrolase"/>
    <property type="match status" value="1"/>
</dbReference>
<dbReference type="Gene3D" id="3.60.110.10">
    <property type="entry name" value="Carbon-nitrogen hydrolase"/>
    <property type="match status" value="1"/>
</dbReference>
<feature type="domain" description="CN hydrolase" evidence="9">
    <location>
        <begin position="3"/>
        <end position="280"/>
    </location>
</feature>
<dbReference type="CDD" id="cd00553">
    <property type="entry name" value="NAD_synthase"/>
    <property type="match status" value="1"/>
</dbReference>
<keyword evidence="11" id="KW-1185">Reference proteome</keyword>
<evidence type="ECO:0000256" key="5">
    <source>
        <dbReference type="ARBA" id="ARBA00022840"/>
    </source>
</evidence>
<gene>
    <name evidence="10" type="ORF">SAMN05216245_10263</name>
</gene>
<evidence type="ECO:0000313" key="10">
    <source>
        <dbReference type="EMBL" id="SFE15313.1"/>
    </source>
</evidence>
<comment type="catalytic activity">
    <reaction evidence="7">
        <text>deamido-NAD(+) + L-glutamine + ATP + H2O = L-glutamate + AMP + diphosphate + NAD(+) + H(+)</text>
        <dbReference type="Rhea" id="RHEA:24384"/>
        <dbReference type="ChEBI" id="CHEBI:15377"/>
        <dbReference type="ChEBI" id="CHEBI:15378"/>
        <dbReference type="ChEBI" id="CHEBI:29985"/>
        <dbReference type="ChEBI" id="CHEBI:30616"/>
        <dbReference type="ChEBI" id="CHEBI:33019"/>
        <dbReference type="ChEBI" id="CHEBI:57540"/>
        <dbReference type="ChEBI" id="CHEBI:58359"/>
        <dbReference type="ChEBI" id="CHEBI:58437"/>
        <dbReference type="ChEBI" id="CHEBI:456215"/>
        <dbReference type="EC" id="6.3.5.1"/>
    </reaction>
</comment>
<name>A0A1I1YB36_9FIRM</name>
<keyword evidence="6 7" id="KW-0520">NAD</keyword>
<dbReference type="PROSITE" id="PS50263">
    <property type="entry name" value="CN_HYDROLASE"/>
    <property type="match status" value="1"/>
</dbReference>
<keyword evidence="3 7" id="KW-0436">Ligase</keyword>
<protein>
    <recommendedName>
        <fullName evidence="7">Glutamine-dependent NAD(+) synthetase</fullName>
        <ecNumber evidence="7">6.3.5.1</ecNumber>
    </recommendedName>
    <alternativeName>
        <fullName evidence="7">NAD(+) synthase [glutamine-hydrolyzing]</fullName>
    </alternativeName>
</protein>
<dbReference type="STRING" id="1123323.SAMN05216245_10263"/>
<evidence type="ECO:0000256" key="7">
    <source>
        <dbReference type="PIRNR" id="PIRNR006630"/>
    </source>
</evidence>
<evidence type="ECO:0000313" key="11">
    <source>
        <dbReference type="Proteomes" id="UP000198896"/>
    </source>
</evidence>
<comment type="pathway">
    <text evidence="1 7">Cofactor biosynthesis; NAD(+) biosynthesis; NAD(+) from deamido-NAD(+) (L-Gln route): step 1/1.</text>
</comment>
<accession>A0A1I1YB36</accession>
<evidence type="ECO:0000256" key="3">
    <source>
        <dbReference type="ARBA" id="ARBA00022598"/>
    </source>
</evidence>
<dbReference type="Gene3D" id="3.40.50.620">
    <property type="entry name" value="HUPs"/>
    <property type="match status" value="1"/>
</dbReference>
<dbReference type="EMBL" id="FONL01000002">
    <property type="protein sequence ID" value="SFE15313.1"/>
    <property type="molecule type" value="Genomic_DNA"/>
</dbReference>
<dbReference type="InterPro" id="IPR036526">
    <property type="entry name" value="C-N_Hydrolase_sf"/>
</dbReference>
<reference evidence="10 11" key="1">
    <citation type="submission" date="2016-10" db="EMBL/GenBank/DDBJ databases">
        <authorList>
            <person name="de Groot N.N."/>
        </authorList>
    </citation>
    <scope>NUCLEOTIDE SEQUENCE [LARGE SCALE GENOMIC DNA]</scope>
    <source>
        <strain evidence="10 11">DSM 9236</strain>
    </source>
</reference>
<comment type="similarity">
    <text evidence="2 7">In the C-terminal section; belongs to the NAD synthetase family.</text>
</comment>
<dbReference type="GO" id="GO:0004359">
    <property type="term" value="F:glutaminase activity"/>
    <property type="evidence" value="ECO:0007669"/>
    <property type="project" value="InterPro"/>
</dbReference>
<dbReference type="GO" id="GO:0009435">
    <property type="term" value="P:NAD+ biosynthetic process"/>
    <property type="evidence" value="ECO:0007669"/>
    <property type="project" value="UniProtKB-UniRule"/>
</dbReference>
<dbReference type="SUPFAM" id="SSF56317">
    <property type="entry name" value="Carbon-nitrogen hydrolase"/>
    <property type="match status" value="1"/>
</dbReference>
<dbReference type="GO" id="GO:0005524">
    <property type="term" value="F:ATP binding"/>
    <property type="evidence" value="ECO:0007669"/>
    <property type="project" value="UniProtKB-UniRule"/>
</dbReference>
<dbReference type="Pfam" id="PF02540">
    <property type="entry name" value="NAD_synthase"/>
    <property type="match status" value="1"/>
</dbReference>
<dbReference type="InterPro" id="IPR003010">
    <property type="entry name" value="C-N_Hydrolase"/>
</dbReference>
<dbReference type="GO" id="GO:0005737">
    <property type="term" value="C:cytoplasm"/>
    <property type="evidence" value="ECO:0007669"/>
    <property type="project" value="InterPro"/>
</dbReference>
<dbReference type="InterPro" id="IPR014729">
    <property type="entry name" value="Rossmann-like_a/b/a_fold"/>
</dbReference>
<comment type="similarity">
    <text evidence="8">Belongs to the NAD synthetase family.</text>
</comment>